<name>A0ABZ1BXF6_9FIRM</name>
<dbReference type="SUPFAM" id="SSF52172">
    <property type="entry name" value="CheY-like"/>
    <property type="match status" value="1"/>
</dbReference>
<dbReference type="PROSITE" id="PS50110">
    <property type="entry name" value="RESPONSE_REGULATORY"/>
    <property type="match status" value="1"/>
</dbReference>
<evidence type="ECO:0000313" key="5">
    <source>
        <dbReference type="EMBL" id="WRP17472.1"/>
    </source>
</evidence>
<dbReference type="Proteomes" id="UP001332192">
    <property type="component" value="Chromosome"/>
</dbReference>
<dbReference type="PANTHER" id="PTHR44591:SF14">
    <property type="entry name" value="PROTEIN PILG"/>
    <property type="match status" value="1"/>
</dbReference>
<accession>A0ABZ1BXF6</accession>
<sequence>MGWDGYPEERMGYAVLLVDDQPDFLRMARLILATDPAFRVVGTAGTGEEALRRLVELQPDVLLIDVHLPGLNGFETARHALDRWPRLRVVLVSALDDPEYEALSRSVGAAGFLSKKHLEVSRLRQLLGIPR</sequence>
<dbReference type="InterPro" id="IPR050595">
    <property type="entry name" value="Bact_response_regulator"/>
</dbReference>
<dbReference type="Gene3D" id="3.40.50.2300">
    <property type="match status" value="1"/>
</dbReference>
<evidence type="ECO:0000313" key="6">
    <source>
        <dbReference type="Proteomes" id="UP001332192"/>
    </source>
</evidence>
<feature type="modified residue" description="4-aspartylphosphate" evidence="3">
    <location>
        <position position="65"/>
    </location>
</feature>
<dbReference type="PANTHER" id="PTHR44591">
    <property type="entry name" value="STRESS RESPONSE REGULATOR PROTEIN 1"/>
    <property type="match status" value="1"/>
</dbReference>
<protein>
    <submittedName>
        <fullName evidence="5">Response regulator transcription factor</fullName>
    </submittedName>
</protein>
<evidence type="ECO:0000259" key="4">
    <source>
        <dbReference type="PROSITE" id="PS50110"/>
    </source>
</evidence>
<gene>
    <name evidence="5" type="ORF">U7230_00190</name>
</gene>
<evidence type="ECO:0000256" key="2">
    <source>
        <dbReference type="ARBA" id="ARBA00023012"/>
    </source>
</evidence>
<evidence type="ECO:0000256" key="3">
    <source>
        <dbReference type="PROSITE-ProRule" id="PRU00169"/>
    </source>
</evidence>
<keyword evidence="6" id="KW-1185">Reference proteome</keyword>
<feature type="domain" description="Response regulatory" evidence="4">
    <location>
        <begin position="14"/>
        <end position="130"/>
    </location>
</feature>
<keyword evidence="2" id="KW-0902">Two-component regulatory system</keyword>
<keyword evidence="1 3" id="KW-0597">Phosphoprotein</keyword>
<proteinExistence type="predicted"/>
<dbReference type="CDD" id="cd17535">
    <property type="entry name" value="REC_NarL-like"/>
    <property type="match status" value="1"/>
</dbReference>
<dbReference type="InterPro" id="IPR001789">
    <property type="entry name" value="Sig_transdc_resp-reg_receiver"/>
</dbReference>
<reference evidence="5 6" key="1">
    <citation type="journal article" date="2024" name="Front. Microbiol.">
        <title>Novel thermophilic genera Geochorda gen. nov. and Carboxydochorda gen. nov. from the deep terrestrial subsurface reveal the ecophysiological diversity in the class Limnochordia.</title>
        <authorList>
            <person name="Karnachuk O.V."/>
            <person name="Lukina A.P."/>
            <person name="Avakyan M.R."/>
            <person name="Kadnikov V.V."/>
            <person name="Begmatov S."/>
            <person name="Beletsky A.V."/>
            <person name="Vlasova K.G."/>
            <person name="Novikov A.A."/>
            <person name="Shcherbakova V.A."/>
            <person name="Mardanov A.V."/>
            <person name="Ravin N.V."/>
        </authorList>
    </citation>
    <scope>NUCLEOTIDE SEQUENCE [LARGE SCALE GENOMIC DNA]</scope>
    <source>
        <strain evidence="5 6">L945</strain>
    </source>
</reference>
<evidence type="ECO:0000256" key="1">
    <source>
        <dbReference type="ARBA" id="ARBA00022553"/>
    </source>
</evidence>
<dbReference type="InterPro" id="IPR058245">
    <property type="entry name" value="NreC/VraR/RcsB-like_REC"/>
</dbReference>
<dbReference type="EMBL" id="CP141615">
    <property type="protein sequence ID" value="WRP17472.1"/>
    <property type="molecule type" value="Genomic_DNA"/>
</dbReference>
<dbReference type="InterPro" id="IPR011006">
    <property type="entry name" value="CheY-like_superfamily"/>
</dbReference>
<dbReference type="Pfam" id="PF00072">
    <property type="entry name" value="Response_reg"/>
    <property type="match status" value="1"/>
</dbReference>
<organism evidence="5 6">
    <name type="scientific">Carboxydichorda subterranea</name>
    <dbReference type="NCBI Taxonomy" id="3109565"/>
    <lineage>
        <taxon>Bacteria</taxon>
        <taxon>Bacillati</taxon>
        <taxon>Bacillota</taxon>
        <taxon>Limnochordia</taxon>
        <taxon>Limnochordales</taxon>
        <taxon>Geochordaceae</taxon>
        <taxon>Carboxydichorda</taxon>
    </lineage>
</organism>
<dbReference type="SMART" id="SM00448">
    <property type="entry name" value="REC"/>
    <property type="match status" value="1"/>
</dbReference>
<dbReference type="RefSeq" id="WP_324716742.1">
    <property type="nucleotide sequence ID" value="NZ_CP141615.1"/>
</dbReference>